<proteinExistence type="predicted"/>
<reference evidence="3" key="1">
    <citation type="submission" date="2023-07" db="EMBL/GenBank/DDBJ databases">
        <title>Ancylobacter moscoviensis sp. nov., facultatively methylotrophic bacteria from activated sludge and the reclassification of Starkeya novella (Starkey 1934) Kelly et al. 2000 as Ancylobacter novellus comb. nov., Starkeya koreensis Im et al. 2006 as Ancylobacter koreensis comb.nov., Angulomicrobium tetraedrale Vasil'eva et al. 1986 as Ancylobacter tetraedralis comb. nov., Angulomicrobium amanitiforme Fritz et al. 2004 as Ancylobacter amanitiformis comb. nov. and Methylorhabdus multivorans Doronina et al. 1996 as Ancylobacter multivorans comb. nov. and emended description of the genus Ancylobacter.</title>
        <authorList>
            <person name="Doronina N."/>
            <person name="Chemodurova A."/>
            <person name="Grouzdev D."/>
            <person name="Koziaeva V."/>
            <person name="Shi W."/>
            <person name="Wu L."/>
            <person name="Kaparullina E."/>
        </authorList>
    </citation>
    <scope>NUCLEOTIDE SEQUENCE [LARGE SCALE GENOMIC DNA]</scope>
    <source>
        <strain evidence="3">Jip08</strain>
    </source>
</reference>
<organism evidence="2 3">
    <name type="scientific">Ancylobacter koreensis</name>
    <dbReference type="NCBI Taxonomy" id="266121"/>
    <lineage>
        <taxon>Bacteria</taxon>
        <taxon>Pseudomonadati</taxon>
        <taxon>Pseudomonadota</taxon>
        <taxon>Alphaproteobacteria</taxon>
        <taxon>Hyphomicrobiales</taxon>
        <taxon>Xanthobacteraceae</taxon>
        <taxon>Ancylobacter</taxon>
    </lineage>
</organism>
<evidence type="ECO:0000313" key="2">
    <source>
        <dbReference type="EMBL" id="MCK0207930.1"/>
    </source>
</evidence>
<feature type="coiled-coil region" evidence="1">
    <location>
        <begin position="19"/>
        <end position="95"/>
    </location>
</feature>
<evidence type="ECO:0000256" key="1">
    <source>
        <dbReference type="SAM" id="Coils"/>
    </source>
</evidence>
<evidence type="ECO:0000313" key="3">
    <source>
        <dbReference type="Proteomes" id="UP001202867"/>
    </source>
</evidence>
<dbReference type="RefSeq" id="WP_247199926.1">
    <property type="nucleotide sequence ID" value="NZ_JALKCG010000002.1"/>
</dbReference>
<comment type="caution">
    <text evidence="2">The sequence shown here is derived from an EMBL/GenBank/DDBJ whole genome shotgun (WGS) entry which is preliminary data.</text>
</comment>
<dbReference type="EMBL" id="JALKCG010000002">
    <property type="protein sequence ID" value="MCK0207930.1"/>
    <property type="molecule type" value="Genomic_DNA"/>
</dbReference>
<dbReference type="Proteomes" id="UP001202867">
    <property type="component" value="Unassembled WGS sequence"/>
</dbReference>
<accession>A0ABT0DKW5</accession>
<keyword evidence="3" id="KW-1185">Reference proteome</keyword>
<sequence>MREALRKCRRIEAVQDQLHRRAEAEAARLERALADVDAERRAVLAAMSHEDFAPLMIAAAARRLRGLDAEMARLRAELEAQRARVREAAIRLKLAEGLSEKAGVQARAHDERRALDEALEAAVARSHASFPPA</sequence>
<gene>
    <name evidence="2" type="ORF">MWN33_07770</name>
</gene>
<name>A0ABT0DKW5_9HYPH</name>
<evidence type="ECO:0008006" key="4">
    <source>
        <dbReference type="Google" id="ProtNLM"/>
    </source>
</evidence>
<keyword evidence="1" id="KW-0175">Coiled coil</keyword>
<protein>
    <recommendedName>
        <fullName evidence="4">Flagellar FliJ protein</fullName>
    </recommendedName>
</protein>